<keyword evidence="2" id="KW-1185">Reference proteome</keyword>
<name>A0A2S2KR89_9ARCH</name>
<dbReference type="Proteomes" id="UP000245829">
    <property type="component" value="Unassembled WGS sequence"/>
</dbReference>
<dbReference type="AlphaFoldDB" id="A0A2S2KR89"/>
<accession>A0A2S2KR89</accession>
<reference evidence="1 2" key="1">
    <citation type="submission" date="2018-05" db="EMBL/GenBank/DDBJ databases">
        <title>genome sequencing of Nitrosopumilus sp. NM25.</title>
        <authorList>
            <person name="Mori K."/>
            <person name="Nakagawa T."/>
        </authorList>
    </citation>
    <scope>NUCLEOTIDE SEQUENCE [LARGE SCALE GENOMIC DNA]</scope>
    <source>
        <strain evidence="1 2">NM25</strain>
    </source>
</reference>
<evidence type="ECO:0000313" key="2">
    <source>
        <dbReference type="Proteomes" id="UP000245829"/>
    </source>
</evidence>
<protein>
    <recommendedName>
        <fullName evidence="3">Roadblock/LC7 domain-containing protein</fullName>
    </recommendedName>
</protein>
<sequence length="132" mass="15072">MTCDITNVDFQNICKSISALEHDIYFVGLINDNGRLVEYVKKQNILIDDLEKDGLIMLCMQTRLYASMQSDHNKHFGRFGYSIIEREKTTLLTIPTVYGTVLVITSNQVDSKTLAKQISQVAYRDCFAKILN</sequence>
<proteinExistence type="predicted"/>
<evidence type="ECO:0000313" key="1">
    <source>
        <dbReference type="EMBL" id="GBH34077.1"/>
    </source>
</evidence>
<dbReference type="EMBL" id="BGKI01000004">
    <property type="protein sequence ID" value="GBH34077.1"/>
    <property type="molecule type" value="Genomic_DNA"/>
</dbReference>
<comment type="caution">
    <text evidence="1">The sequence shown here is derived from an EMBL/GenBank/DDBJ whole genome shotgun (WGS) entry which is preliminary data.</text>
</comment>
<evidence type="ECO:0008006" key="3">
    <source>
        <dbReference type="Google" id="ProtNLM"/>
    </source>
</evidence>
<organism evidence="1 2">
    <name type="scientific">Nitrosopumilus zosterae</name>
    <dbReference type="NCBI Taxonomy" id="718286"/>
    <lineage>
        <taxon>Archaea</taxon>
        <taxon>Nitrososphaerota</taxon>
        <taxon>Nitrososphaeria</taxon>
        <taxon>Nitrosopumilales</taxon>
        <taxon>Nitrosopumilaceae</taxon>
        <taxon>Nitrosopumilus</taxon>
    </lineage>
</organism>
<gene>
    <name evidence="1" type="ORF">NZNM25_08680</name>
</gene>